<keyword evidence="3 5" id="KW-0371">Homeobox</keyword>
<dbReference type="PANTHER" id="PTHR24335">
    <property type="entry name" value="MOTOR NEURON AND PANCREAS HOMEOBOX PROTEIN"/>
    <property type="match status" value="1"/>
</dbReference>
<dbReference type="CDD" id="cd00086">
    <property type="entry name" value="homeodomain"/>
    <property type="match status" value="1"/>
</dbReference>
<protein>
    <recommendedName>
        <fullName evidence="8">Homeobox domain-containing protein</fullName>
    </recommendedName>
</protein>
<evidence type="ECO:0000256" key="1">
    <source>
        <dbReference type="ARBA" id="ARBA00004123"/>
    </source>
</evidence>
<dbReference type="InterPro" id="IPR001356">
    <property type="entry name" value="HD"/>
</dbReference>
<feature type="compositionally biased region" description="Polar residues" evidence="7">
    <location>
        <begin position="51"/>
        <end position="62"/>
    </location>
</feature>
<gene>
    <name evidence="9" type="ORF">ODALV1_LOCUS1874</name>
</gene>
<dbReference type="InterPro" id="IPR020479">
    <property type="entry name" value="HD_metazoa"/>
</dbReference>
<dbReference type="SMART" id="SM00389">
    <property type="entry name" value="HOX"/>
    <property type="match status" value="1"/>
</dbReference>
<dbReference type="InterPro" id="IPR042768">
    <property type="entry name" value="MNX1/Ceh-12"/>
</dbReference>
<sequence>MSEKKSFRIDVLLARESPNSGNKWSNWSPSNSPQSVNSQQASLSPPISPGSEPTSVQSNSPVHSHESGGVGGSSHNNNNDNNHNSSHLSHGHHGYPSRGALNGSFGLLMESCGGGGVGGMGPSHDFNDGRNPGNTGPGSNGSNNVPSGNARGSGANGSSAGLHGPALFGSLHSYMSSSGLNHFGSASAFHLPSLVDGGDGKGSTMMSGSGSGPSNPGVSGFVGLSVANAHQLQLEWLARNGMLYPRLPELAGGPSAALLGKTRRPRTAFTSQQLLELERQFRQNKYLSRPKRFEVATSLMLTETQVKIWFQNRRMKWKRSKKAQMEARAKESGSGSGNSGGGGGDSSGDMLGMGNKKGNSRHDKDFIVSPRYNNNESCGKERASDNSRISGEPSTKATAGNNCTGNTNLMKSKAQSHFMSGGGGDNGNDEHRPQPHNISLLHQVHAASHSLLKPSPVSVSLSLHPSAKSESFQGFVDNGAAPISSGSSGSTTSTEGVCADSASNASFDRSCENHNRVNSSENSKGFLLVPTTTSLAQGNAPNSHQRNVNMNFAMDPCRI</sequence>
<dbReference type="Pfam" id="PF00046">
    <property type="entry name" value="Homeodomain"/>
    <property type="match status" value="1"/>
</dbReference>
<dbReference type="EMBL" id="CAXLJM020000006">
    <property type="protein sequence ID" value="CAL8071776.1"/>
    <property type="molecule type" value="Genomic_DNA"/>
</dbReference>
<evidence type="ECO:0000256" key="4">
    <source>
        <dbReference type="ARBA" id="ARBA00023242"/>
    </source>
</evidence>
<dbReference type="PRINTS" id="PR00024">
    <property type="entry name" value="HOMEOBOX"/>
</dbReference>
<dbReference type="PROSITE" id="PS00027">
    <property type="entry name" value="HOMEOBOX_1"/>
    <property type="match status" value="1"/>
</dbReference>
<dbReference type="InterPro" id="IPR017970">
    <property type="entry name" value="Homeobox_CS"/>
</dbReference>
<evidence type="ECO:0000256" key="3">
    <source>
        <dbReference type="ARBA" id="ARBA00023155"/>
    </source>
</evidence>
<dbReference type="SUPFAM" id="SSF46689">
    <property type="entry name" value="Homeodomain-like"/>
    <property type="match status" value="1"/>
</dbReference>
<keyword evidence="10" id="KW-1185">Reference proteome</keyword>
<keyword evidence="4 5" id="KW-0539">Nucleus</keyword>
<dbReference type="Gene3D" id="1.10.10.60">
    <property type="entry name" value="Homeodomain-like"/>
    <property type="match status" value="1"/>
</dbReference>
<dbReference type="PROSITE" id="PS50071">
    <property type="entry name" value="HOMEOBOX_2"/>
    <property type="match status" value="1"/>
</dbReference>
<feature type="compositionally biased region" description="Low complexity" evidence="7">
    <location>
        <begin position="140"/>
        <end position="158"/>
    </location>
</feature>
<dbReference type="PANTHER" id="PTHR24335:SF4">
    <property type="entry name" value="EXTRA-EXTRA"/>
    <property type="match status" value="1"/>
</dbReference>
<feature type="compositionally biased region" description="Polar residues" evidence="7">
    <location>
        <begin position="409"/>
        <end position="418"/>
    </location>
</feature>
<feature type="region of interest" description="Disordered" evidence="7">
    <location>
        <begin position="1"/>
        <end position="96"/>
    </location>
</feature>
<evidence type="ECO:0000259" key="8">
    <source>
        <dbReference type="PROSITE" id="PS50071"/>
    </source>
</evidence>
<feature type="compositionally biased region" description="Gly residues" evidence="7">
    <location>
        <begin position="334"/>
        <end position="346"/>
    </location>
</feature>
<feature type="DNA-binding region" description="Homeobox" evidence="5">
    <location>
        <begin position="262"/>
        <end position="321"/>
    </location>
</feature>
<feature type="compositionally biased region" description="Low complexity" evidence="7">
    <location>
        <begin position="17"/>
        <end position="42"/>
    </location>
</feature>
<feature type="domain" description="Homeobox" evidence="8">
    <location>
        <begin position="260"/>
        <end position="320"/>
    </location>
</feature>
<proteinExistence type="predicted"/>
<dbReference type="InterPro" id="IPR009057">
    <property type="entry name" value="Homeodomain-like_sf"/>
</dbReference>
<dbReference type="Proteomes" id="UP001642540">
    <property type="component" value="Unassembled WGS sequence"/>
</dbReference>
<feature type="compositionally biased region" description="Low complexity" evidence="7">
    <location>
        <begin position="395"/>
        <end position="408"/>
    </location>
</feature>
<comment type="caution">
    <text evidence="9">The sequence shown here is derived from an EMBL/GenBank/DDBJ whole genome shotgun (WGS) entry which is preliminary data.</text>
</comment>
<organism evidence="9 10">
    <name type="scientific">Orchesella dallaii</name>
    <dbReference type="NCBI Taxonomy" id="48710"/>
    <lineage>
        <taxon>Eukaryota</taxon>
        <taxon>Metazoa</taxon>
        <taxon>Ecdysozoa</taxon>
        <taxon>Arthropoda</taxon>
        <taxon>Hexapoda</taxon>
        <taxon>Collembola</taxon>
        <taxon>Entomobryomorpha</taxon>
        <taxon>Entomobryoidea</taxon>
        <taxon>Orchesellidae</taxon>
        <taxon>Orchesellinae</taxon>
        <taxon>Orchesella</taxon>
    </lineage>
</organism>
<reference evidence="9 10" key="1">
    <citation type="submission" date="2024-08" db="EMBL/GenBank/DDBJ databases">
        <authorList>
            <person name="Cucini C."/>
            <person name="Frati F."/>
        </authorList>
    </citation>
    <scope>NUCLEOTIDE SEQUENCE [LARGE SCALE GENOMIC DNA]</scope>
</reference>
<keyword evidence="2 5" id="KW-0238">DNA-binding</keyword>
<evidence type="ECO:0000256" key="5">
    <source>
        <dbReference type="PROSITE-ProRule" id="PRU00108"/>
    </source>
</evidence>
<accession>A0ABP1PN54</accession>
<evidence type="ECO:0000313" key="10">
    <source>
        <dbReference type="Proteomes" id="UP001642540"/>
    </source>
</evidence>
<feature type="region of interest" description="Disordered" evidence="7">
    <location>
        <begin position="119"/>
        <end position="158"/>
    </location>
</feature>
<evidence type="ECO:0000256" key="6">
    <source>
        <dbReference type="RuleBase" id="RU000682"/>
    </source>
</evidence>
<feature type="compositionally biased region" description="Low complexity" evidence="7">
    <location>
        <begin position="73"/>
        <end position="88"/>
    </location>
</feature>
<evidence type="ECO:0000256" key="7">
    <source>
        <dbReference type="SAM" id="MobiDB-lite"/>
    </source>
</evidence>
<feature type="region of interest" description="Disordered" evidence="7">
    <location>
        <begin position="320"/>
        <end position="435"/>
    </location>
</feature>
<name>A0ABP1PN54_9HEXA</name>
<evidence type="ECO:0000256" key="2">
    <source>
        <dbReference type="ARBA" id="ARBA00023125"/>
    </source>
</evidence>
<comment type="subcellular location">
    <subcellularLocation>
        <location evidence="1 5 6">Nucleus</location>
    </subcellularLocation>
</comment>
<evidence type="ECO:0000313" key="9">
    <source>
        <dbReference type="EMBL" id="CAL8071776.1"/>
    </source>
</evidence>